<feature type="transmembrane region" description="Helical" evidence="1">
    <location>
        <begin position="117"/>
        <end position="137"/>
    </location>
</feature>
<proteinExistence type="predicted"/>
<evidence type="ECO:0000256" key="1">
    <source>
        <dbReference type="SAM" id="Phobius"/>
    </source>
</evidence>
<evidence type="ECO:0008006" key="4">
    <source>
        <dbReference type="Google" id="ProtNLM"/>
    </source>
</evidence>
<protein>
    <recommendedName>
        <fullName evidence="4">DUF5671 domain-containing protein</fullName>
    </recommendedName>
</protein>
<sequence length="230" mass="26488">MISAEQKLQIEQYLIEKKIPLDILIEVEDHFLNQIENFVLNENVSFNIAFDKVKNLWKDDLKTDKYYNGREVAVFVKKISEKKINKILLESVLFTVSVGLAIYFFSLIATKEVFTEIITYLAFIFLGLPGLHYLLNIKIFNLAKNYKSTKLNVFQNGNLLILIAGLIIVTSASSISITAGFIYDFYNNVSARGFSYFLILMCVTWFYSFGFLFQIAFIKSAKKIKAFINL</sequence>
<evidence type="ECO:0000313" key="2">
    <source>
        <dbReference type="EMBL" id="MCX8525823.1"/>
    </source>
</evidence>
<keyword evidence="1" id="KW-0472">Membrane</keyword>
<accession>A0ABT3XVX4</accession>
<feature type="transmembrane region" description="Helical" evidence="1">
    <location>
        <begin position="158"/>
        <end position="182"/>
    </location>
</feature>
<comment type="caution">
    <text evidence="2">The sequence shown here is derived from an EMBL/GenBank/DDBJ whole genome shotgun (WGS) entry which is preliminary data.</text>
</comment>
<feature type="transmembrane region" description="Helical" evidence="1">
    <location>
        <begin position="87"/>
        <end position="105"/>
    </location>
</feature>
<name>A0ABT3XVX4_9FLAO</name>
<dbReference type="RefSeq" id="WP_267267070.1">
    <property type="nucleotide sequence ID" value="NZ_JAOVZW010000023.1"/>
</dbReference>
<dbReference type="Proteomes" id="UP001073122">
    <property type="component" value="Unassembled WGS sequence"/>
</dbReference>
<feature type="transmembrane region" description="Helical" evidence="1">
    <location>
        <begin position="194"/>
        <end position="218"/>
    </location>
</feature>
<gene>
    <name evidence="2" type="ORF">OF897_18055</name>
</gene>
<keyword evidence="1" id="KW-1133">Transmembrane helix</keyword>
<keyword evidence="3" id="KW-1185">Reference proteome</keyword>
<organism evidence="2 3">
    <name type="scientific">Chryseobacterium formosus</name>
    <dbReference type="NCBI Taxonomy" id="1537363"/>
    <lineage>
        <taxon>Bacteria</taxon>
        <taxon>Pseudomonadati</taxon>
        <taxon>Bacteroidota</taxon>
        <taxon>Flavobacteriia</taxon>
        <taxon>Flavobacteriales</taxon>
        <taxon>Weeksellaceae</taxon>
        <taxon>Chryseobacterium group</taxon>
        <taxon>Chryseobacterium</taxon>
    </lineage>
</organism>
<evidence type="ECO:0000313" key="3">
    <source>
        <dbReference type="Proteomes" id="UP001073122"/>
    </source>
</evidence>
<reference evidence="2" key="1">
    <citation type="submission" date="2022-10" db="EMBL/GenBank/DDBJ databases">
        <title>Chryseobacterium sp. nov., a novel bacterial species.</title>
        <authorList>
            <person name="Cao Y."/>
        </authorList>
    </citation>
    <scope>NUCLEOTIDE SEQUENCE</scope>
    <source>
        <strain evidence="2">CCTCC AB2015118</strain>
    </source>
</reference>
<dbReference type="EMBL" id="JAOVZW010000023">
    <property type="protein sequence ID" value="MCX8525823.1"/>
    <property type="molecule type" value="Genomic_DNA"/>
</dbReference>
<keyword evidence="1" id="KW-0812">Transmembrane</keyword>